<keyword evidence="5" id="KW-0804">Transcription</keyword>
<keyword evidence="6" id="KW-0539">Nucleus</keyword>
<organism evidence="9 10">
    <name type="scientific">Apiospora phragmitis</name>
    <dbReference type="NCBI Taxonomy" id="2905665"/>
    <lineage>
        <taxon>Eukaryota</taxon>
        <taxon>Fungi</taxon>
        <taxon>Dikarya</taxon>
        <taxon>Ascomycota</taxon>
        <taxon>Pezizomycotina</taxon>
        <taxon>Sordariomycetes</taxon>
        <taxon>Xylariomycetidae</taxon>
        <taxon>Amphisphaeriales</taxon>
        <taxon>Apiosporaceae</taxon>
        <taxon>Apiospora</taxon>
    </lineage>
</organism>
<evidence type="ECO:0000256" key="7">
    <source>
        <dbReference type="SAM" id="MobiDB-lite"/>
    </source>
</evidence>
<comment type="caution">
    <text evidence="9">The sequence shown here is derived from an EMBL/GenBank/DDBJ whole genome shotgun (WGS) entry which is preliminary data.</text>
</comment>
<evidence type="ECO:0000259" key="8">
    <source>
        <dbReference type="Pfam" id="PF04082"/>
    </source>
</evidence>
<evidence type="ECO:0000256" key="3">
    <source>
        <dbReference type="ARBA" id="ARBA00023015"/>
    </source>
</evidence>
<evidence type="ECO:0000256" key="6">
    <source>
        <dbReference type="ARBA" id="ARBA00023242"/>
    </source>
</evidence>
<feature type="domain" description="Xylanolytic transcriptional activator regulatory" evidence="8">
    <location>
        <begin position="230"/>
        <end position="336"/>
    </location>
</feature>
<dbReference type="PANTHER" id="PTHR47338">
    <property type="entry name" value="ZN(II)2CYS6 TRANSCRIPTION FACTOR (EUROFUNG)-RELATED"/>
    <property type="match status" value="1"/>
</dbReference>
<sequence>MSAHAAPTVCRPFGPRAYFADLASTPNVVGLACRSFKRSAVRGYEDSFLPILPRDRCSVCYADHVSTWGPKKGHLRSLRERIAALESRLKEQDGRASSHHSQSDSEDGSDRDPASPPEGLPEQHQECSNDGYHHTVPTIVSVPATPPQSIAIPPPTSITWASPMIDPSLMFMEDTMDTGYFNLQAHTPNLNEIAVPVGLHLTPLVCTDLQFQMVRDGLYNEARRLLDNLELQPCELGTVSLEYAQAWLLISVYEWTSNDYNRSLMSAGRAFRCAQLLRLHEVDCAASSSADWTADWIGMESARRTFWVAYTIDCFTAINGGVPLTFNEQELTLTFFTAQIRTRLPTHEIQFSMGRSSVTMPFLSEIIARDDGPDTSFSHAPRFDFPTSPFLECILAASICGRNVTHKQRSMVEKCYGEVVTQGFCRRHHTLDALLTARCESLGAAYGQDVSSMTDPTLIFAALVAHMNVLFLGEAIESAMPLETEMSHALRTWQEQKSILAAGQMTKLATAVGHMDRFQTERVQGHFFMSIPLSMAARFHMLHPAPDGECSPHLQTICGVLQNITGMNNLAHDF</sequence>
<evidence type="ECO:0000313" key="9">
    <source>
        <dbReference type="EMBL" id="KAK8074329.1"/>
    </source>
</evidence>
<evidence type="ECO:0000313" key="10">
    <source>
        <dbReference type="Proteomes" id="UP001480595"/>
    </source>
</evidence>
<dbReference type="PANTHER" id="PTHR47338:SF3">
    <property type="entry name" value="C6 FINGER DOMAIN TRANSCRIPTION FACTOR DBAA-RELATED"/>
    <property type="match status" value="1"/>
</dbReference>
<dbReference type="Pfam" id="PF04082">
    <property type="entry name" value="Fungal_trans"/>
    <property type="match status" value="1"/>
</dbReference>
<keyword evidence="2" id="KW-0479">Metal-binding</keyword>
<dbReference type="RefSeq" id="XP_066718804.1">
    <property type="nucleotide sequence ID" value="XM_066856637.1"/>
</dbReference>
<dbReference type="GeneID" id="92089700"/>
<feature type="compositionally biased region" description="Basic and acidic residues" evidence="7">
    <location>
        <begin position="121"/>
        <end position="133"/>
    </location>
</feature>
<evidence type="ECO:0000256" key="4">
    <source>
        <dbReference type="ARBA" id="ARBA00023125"/>
    </source>
</evidence>
<evidence type="ECO:0000256" key="5">
    <source>
        <dbReference type="ARBA" id="ARBA00023163"/>
    </source>
</evidence>
<comment type="subcellular location">
    <subcellularLocation>
        <location evidence="1">Nucleus</location>
    </subcellularLocation>
</comment>
<keyword evidence="4" id="KW-0238">DNA-binding</keyword>
<dbReference type="EMBL" id="JAQQWL010000005">
    <property type="protein sequence ID" value="KAK8074329.1"/>
    <property type="molecule type" value="Genomic_DNA"/>
</dbReference>
<reference evidence="9 10" key="1">
    <citation type="submission" date="2023-01" db="EMBL/GenBank/DDBJ databases">
        <title>Analysis of 21 Apiospora genomes using comparative genomics revels a genus with tremendous synthesis potential of carbohydrate active enzymes and secondary metabolites.</title>
        <authorList>
            <person name="Sorensen T."/>
        </authorList>
    </citation>
    <scope>NUCLEOTIDE SEQUENCE [LARGE SCALE GENOMIC DNA]</scope>
    <source>
        <strain evidence="9 10">CBS 135458</strain>
    </source>
</reference>
<accession>A0ABR1VWQ0</accession>
<evidence type="ECO:0000256" key="2">
    <source>
        <dbReference type="ARBA" id="ARBA00022723"/>
    </source>
</evidence>
<keyword evidence="3" id="KW-0805">Transcription regulation</keyword>
<gene>
    <name evidence="9" type="ORF">PG994_005228</name>
</gene>
<protein>
    <submittedName>
        <fullName evidence="9">Transcription factor</fullName>
    </submittedName>
</protein>
<evidence type="ECO:0000256" key="1">
    <source>
        <dbReference type="ARBA" id="ARBA00004123"/>
    </source>
</evidence>
<proteinExistence type="predicted"/>
<feature type="region of interest" description="Disordered" evidence="7">
    <location>
        <begin position="88"/>
        <end position="155"/>
    </location>
</feature>
<dbReference type="CDD" id="cd12148">
    <property type="entry name" value="fungal_TF_MHR"/>
    <property type="match status" value="1"/>
</dbReference>
<dbReference type="InterPro" id="IPR050815">
    <property type="entry name" value="TF_fung"/>
</dbReference>
<keyword evidence="10" id="KW-1185">Reference proteome</keyword>
<dbReference type="InterPro" id="IPR007219">
    <property type="entry name" value="XnlR_reg_dom"/>
</dbReference>
<dbReference type="Proteomes" id="UP001480595">
    <property type="component" value="Unassembled WGS sequence"/>
</dbReference>
<name>A0ABR1VWQ0_9PEZI</name>